<dbReference type="STRING" id="139825.A0A401GK78"/>
<comment type="caution">
    <text evidence="1">The sequence shown here is derived from an EMBL/GenBank/DDBJ whole genome shotgun (WGS) entry which is preliminary data.</text>
</comment>
<organism evidence="1 2">
    <name type="scientific">Sparassis crispa</name>
    <dbReference type="NCBI Taxonomy" id="139825"/>
    <lineage>
        <taxon>Eukaryota</taxon>
        <taxon>Fungi</taxon>
        <taxon>Dikarya</taxon>
        <taxon>Basidiomycota</taxon>
        <taxon>Agaricomycotina</taxon>
        <taxon>Agaricomycetes</taxon>
        <taxon>Polyporales</taxon>
        <taxon>Sparassidaceae</taxon>
        <taxon>Sparassis</taxon>
    </lineage>
</organism>
<dbReference type="AlphaFoldDB" id="A0A401GK78"/>
<evidence type="ECO:0000313" key="2">
    <source>
        <dbReference type="Proteomes" id="UP000287166"/>
    </source>
</evidence>
<dbReference type="InterPro" id="IPR012338">
    <property type="entry name" value="Beta-lactam/transpept-like"/>
</dbReference>
<dbReference type="OrthoDB" id="428260at2759"/>
<sequence length="109" mass="12301">MGLNGSHFLTTAANKHQAVVPSLAPELADYDFLDAMNPAGGQFASLTDLITVIQTLLNPLHSKSLLTRYSVDKWMQPVHVFEEDDWTQIGVMWEILKAQDSNSRLRRIY</sequence>
<keyword evidence="2" id="KW-1185">Reference proteome</keyword>
<dbReference type="InParanoid" id="A0A401GK78"/>
<dbReference type="GeneID" id="38779479"/>
<proteinExistence type="predicted"/>
<dbReference type="Proteomes" id="UP000287166">
    <property type="component" value="Unassembled WGS sequence"/>
</dbReference>
<reference evidence="1 2" key="1">
    <citation type="journal article" date="2018" name="Sci. Rep.">
        <title>Genome sequence of the cauliflower mushroom Sparassis crispa (Hanabiratake) and its association with beneficial usage.</title>
        <authorList>
            <person name="Kiyama R."/>
            <person name="Furutani Y."/>
            <person name="Kawaguchi K."/>
            <person name="Nakanishi T."/>
        </authorList>
    </citation>
    <scope>NUCLEOTIDE SEQUENCE [LARGE SCALE GENOMIC DNA]</scope>
</reference>
<protein>
    <submittedName>
        <fullName evidence="1">Uncharacterized protein</fullName>
    </submittedName>
</protein>
<dbReference type="EMBL" id="BFAD01000004">
    <property type="protein sequence ID" value="GBE82562.1"/>
    <property type="molecule type" value="Genomic_DNA"/>
</dbReference>
<dbReference type="RefSeq" id="XP_027613475.1">
    <property type="nucleotide sequence ID" value="XM_027757674.1"/>
</dbReference>
<dbReference type="SUPFAM" id="SSF56601">
    <property type="entry name" value="beta-lactamase/transpeptidase-like"/>
    <property type="match status" value="1"/>
</dbReference>
<accession>A0A401GK78</accession>
<dbReference type="Gene3D" id="3.40.710.10">
    <property type="entry name" value="DD-peptidase/beta-lactamase superfamily"/>
    <property type="match status" value="1"/>
</dbReference>
<evidence type="ECO:0000313" key="1">
    <source>
        <dbReference type="EMBL" id="GBE82562.1"/>
    </source>
</evidence>
<gene>
    <name evidence="1" type="ORF">SCP_0409460</name>
</gene>
<name>A0A401GK78_9APHY</name>